<dbReference type="PANTHER" id="PTHR30154">
    <property type="entry name" value="LEUCINE-RESPONSIVE REGULATORY PROTEIN"/>
    <property type="match status" value="1"/>
</dbReference>
<name>A0A243REP9_9ACTN</name>
<sequence length="237" mass="25249">MTEMSRNSGQEGGQPGRIGIGLELDATHLKILEVLRENGRISVAALAERVGISRANAYTRFEALRADGAIKRFTAEIDHVRAGLGITALIFVTVRQQMWRQFRAQLAQMPEVEYCAITTGQHDAMIQVRVTDVAAVHAMVTDRLANIPAVKATETVFILDEVLRRPYVLPSDRGPGRSSRRPPADPAAGSARSTGPARSAGPAGAAGPAGSTGAEVPLGMMRFVGAAEGRAQLQQDV</sequence>
<dbReference type="SMART" id="SM00344">
    <property type="entry name" value="HTH_ASNC"/>
    <property type="match status" value="1"/>
</dbReference>
<dbReference type="GO" id="GO:0005829">
    <property type="term" value="C:cytosol"/>
    <property type="evidence" value="ECO:0007669"/>
    <property type="project" value="TreeGrafter"/>
</dbReference>
<gene>
    <name evidence="6" type="ORF">CA984_27220</name>
</gene>
<dbReference type="GO" id="GO:0043200">
    <property type="term" value="P:response to amino acid"/>
    <property type="evidence" value="ECO:0007669"/>
    <property type="project" value="TreeGrafter"/>
</dbReference>
<comment type="caution">
    <text evidence="6">The sequence shown here is derived from an EMBL/GenBank/DDBJ whole genome shotgun (WGS) entry which is preliminary data.</text>
</comment>
<evidence type="ECO:0000256" key="4">
    <source>
        <dbReference type="SAM" id="MobiDB-lite"/>
    </source>
</evidence>
<evidence type="ECO:0000313" key="7">
    <source>
        <dbReference type="Proteomes" id="UP000194761"/>
    </source>
</evidence>
<organism evidence="6 7">
    <name type="scientific">Streptosporangium minutum</name>
    <dbReference type="NCBI Taxonomy" id="569862"/>
    <lineage>
        <taxon>Bacteria</taxon>
        <taxon>Bacillati</taxon>
        <taxon>Actinomycetota</taxon>
        <taxon>Actinomycetes</taxon>
        <taxon>Streptosporangiales</taxon>
        <taxon>Streptosporangiaceae</taxon>
        <taxon>Streptosporangium</taxon>
    </lineage>
</organism>
<evidence type="ECO:0000259" key="5">
    <source>
        <dbReference type="PROSITE" id="PS50956"/>
    </source>
</evidence>
<keyword evidence="2" id="KW-0238">DNA-binding</keyword>
<keyword evidence="1" id="KW-0805">Transcription regulation</keyword>
<keyword evidence="3" id="KW-0804">Transcription</keyword>
<dbReference type="Gene3D" id="1.10.10.10">
    <property type="entry name" value="Winged helix-like DNA-binding domain superfamily/Winged helix DNA-binding domain"/>
    <property type="match status" value="1"/>
</dbReference>
<dbReference type="InterPro" id="IPR019888">
    <property type="entry name" value="Tscrpt_reg_AsnC-like"/>
</dbReference>
<protein>
    <submittedName>
        <fullName evidence="6">AsnC family transcriptional regulator</fullName>
    </submittedName>
</protein>
<evidence type="ECO:0000256" key="3">
    <source>
        <dbReference type="ARBA" id="ARBA00023163"/>
    </source>
</evidence>
<dbReference type="InterPro" id="IPR011008">
    <property type="entry name" value="Dimeric_a/b-barrel"/>
</dbReference>
<proteinExistence type="predicted"/>
<dbReference type="InterPro" id="IPR011991">
    <property type="entry name" value="ArsR-like_HTH"/>
</dbReference>
<dbReference type="SUPFAM" id="SSF46785">
    <property type="entry name" value="Winged helix' DNA-binding domain"/>
    <property type="match status" value="1"/>
</dbReference>
<feature type="region of interest" description="Disordered" evidence="4">
    <location>
        <begin position="169"/>
        <end position="214"/>
    </location>
</feature>
<dbReference type="PANTHER" id="PTHR30154:SF34">
    <property type="entry name" value="TRANSCRIPTIONAL REGULATOR AZLB"/>
    <property type="match status" value="1"/>
</dbReference>
<dbReference type="Proteomes" id="UP000194761">
    <property type="component" value="Unassembled WGS sequence"/>
</dbReference>
<dbReference type="SUPFAM" id="SSF54909">
    <property type="entry name" value="Dimeric alpha+beta barrel"/>
    <property type="match status" value="1"/>
</dbReference>
<evidence type="ECO:0000256" key="2">
    <source>
        <dbReference type="ARBA" id="ARBA00023125"/>
    </source>
</evidence>
<dbReference type="Pfam" id="PF13412">
    <property type="entry name" value="HTH_24"/>
    <property type="match status" value="1"/>
</dbReference>
<dbReference type="CDD" id="cd00090">
    <property type="entry name" value="HTH_ARSR"/>
    <property type="match status" value="1"/>
</dbReference>
<feature type="compositionally biased region" description="Low complexity" evidence="4">
    <location>
        <begin position="186"/>
        <end position="214"/>
    </location>
</feature>
<feature type="domain" description="HTH asnC-type" evidence="5">
    <location>
        <begin position="24"/>
        <end position="85"/>
    </location>
</feature>
<evidence type="ECO:0000313" key="6">
    <source>
        <dbReference type="EMBL" id="OUC93198.1"/>
    </source>
</evidence>
<dbReference type="AlphaFoldDB" id="A0A243REP9"/>
<accession>A0A243REP9</accession>
<dbReference type="InterPro" id="IPR036388">
    <property type="entry name" value="WH-like_DNA-bd_sf"/>
</dbReference>
<dbReference type="PRINTS" id="PR00033">
    <property type="entry name" value="HTHASNC"/>
</dbReference>
<dbReference type="Gene3D" id="3.30.70.920">
    <property type="match status" value="1"/>
</dbReference>
<keyword evidence="7" id="KW-1185">Reference proteome</keyword>
<dbReference type="InterPro" id="IPR000485">
    <property type="entry name" value="AsnC-type_HTH_dom"/>
</dbReference>
<dbReference type="GO" id="GO:0043565">
    <property type="term" value="F:sequence-specific DNA binding"/>
    <property type="evidence" value="ECO:0007669"/>
    <property type="project" value="InterPro"/>
</dbReference>
<evidence type="ECO:0000256" key="1">
    <source>
        <dbReference type="ARBA" id="ARBA00023015"/>
    </source>
</evidence>
<dbReference type="InterPro" id="IPR019887">
    <property type="entry name" value="Tscrpt_reg_AsnC/Lrp_C"/>
</dbReference>
<reference evidence="6 7" key="1">
    <citation type="submission" date="2017-05" db="EMBL/GenBank/DDBJ databases">
        <title>Biotechnological potential of actinobacteria isolated from South African environments.</title>
        <authorList>
            <person name="Le Roes-Hill M."/>
            <person name="Prins A."/>
            <person name="Durrell K.A."/>
        </authorList>
    </citation>
    <scope>NUCLEOTIDE SEQUENCE [LARGE SCALE GENOMIC DNA]</scope>
    <source>
        <strain evidence="6">M26</strain>
    </source>
</reference>
<dbReference type="Pfam" id="PF01037">
    <property type="entry name" value="AsnC_trans_reg"/>
    <property type="match status" value="1"/>
</dbReference>
<dbReference type="EMBL" id="NGFP01000145">
    <property type="protein sequence ID" value="OUC93198.1"/>
    <property type="molecule type" value="Genomic_DNA"/>
</dbReference>
<dbReference type="InterPro" id="IPR036390">
    <property type="entry name" value="WH_DNA-bd_sf"/>
</dbReference>
<dbReference type="PROSITE" id="PS50956">
    <property type="entry name" value="HTH_ASNC_2"/>
    <property type="match status" value="1"/>
</dbReference>